<dbReference type="Gene3D" id="2.40.160.50">
    <property type="entry name" value="membrane protein fhac: a member of the omp85/tpsb transporter family"/>
    <property type="match status" value="1"/>
</dbReference>
<evidence type="ECO:0000256" key="6">
    <source>
        <dbReference type="ARBA" id="ARBA00023136"/>
    </source>
</evidence>
<dbReference type="InterPro" id="IPR034746">
    <property type="entry name" value="POTRA"/>
</dbReference>
<dbReference type="Pfam" id="PF07244">
    <property type="entry name" value="POTRA"/>
    <property type="match status" value="4"/>
</dbReference>
<protein>
    <recommendedName>
        <fullName evidence="8">Outer membrane protein assembly factor BamA</fullName>
    </recommendedName>
</protein>
<organism evidence="11 12">
    <name type="scientific">Rubrivirga litoralis</name>
    <dbReference type="NCBI Taxonomy" id="3075598"/>
    <lineage>
        <taxon>Bacteria</taxon>
        <taxon>Pseudomonadati</taxon>
        <taxon>Rhodothermota</taxon>
        <taxon>Rhodothermia</taxon>
        <taxon>Rhodothermales</taxon>
        <taxon>Rubricoccaceae</taxon>
        <taxon>Rubrivirga</taxon>
    </lineage>
</organism>
<sequence>MPRPTATTFLARFAGLAALAAALGAPAASAQTPAPPASAAPQTYEVTEVTIEGAADANSESLARQVSGLRPGMRVQLPWDPAFAEAVRNLYARGNFSDASVEAGEAEGGAVALTVSVVEQPRLGSFTIEGVKSGERDDLADAIPLLRGRSVRPADVERGRMEIESYLRNKGFRLATVDVQQRTDTDGRVALTYNVDKGERVAVASIRFQGNDVFSDGTLRKQLANTPEKRWWRFWKRETFDEDAFEEDLASLVRFYNDRGYYGARVVRDSVFFEPTEDGTRDLVVQVEVEEGPQYAVRDVTFEGNTVFTDDQLRLALGIERGDTYNGTLLERNLYYAPDHTDVSSLYADRGYLRFNVQPEVTVAPGDSLDLAFEVFEGEVYEFGDVRIAGNTRTKEHVIRREIRTVPGQPYSRQAIERSIRELSTLNYFDPASFGQGPETAIDDEDRTIDLVYNLSETSSDQLELSGGYGGANLGLILTARVTFTNFSLQNLLQGFKGGLPTGDGQQLSLQVQTYGTRSQRYSVSFTEPWFRGRPTPIGFSLSYSNSNFATYDLGLASANVFYRQRLKWPDDYFQTGTSIGYRLYDVGEGTRTRLPEGFSQEVTLTQTLSRNALDNPTFPRAGSSLNLSFTVAPPIGESIQYHKTDFDAAFYTPVAGKLSASVATRAGYIGSLTGDPVRFQRYLVGGTLLEASSANGVGQGIGRDLVFLRGYPAESITPYRDGVAVGGQILTKYEAELSYLLLQTPQLSAAPYLFADAANTYAGFSDFDPSELYRSVGVGAKLFLPIVGAVDISYGYQIDPVFEIEDGVRQLREPQWLFQFSLGGR</sequence>
<evidence type="ECO:0000256" key="3">
    <source>
        <dbReference type="ARBA" id="ARBA00022692"/>
    </source>
</evidence>
<feature type="domain" description="POTRA" evidence="10">
    <location>
        <begin position="295"/>
        <end position="378"/>
    </location>
</feature>
<dbReference type="InterPro" id="IPR000184">
    <property type="entry name" value="Bac_surfAg_D15"/>
</dbReference>
<evidence type="ECO:0000256" key="4">
    <source>
        <dbReference type="ARBA" id="ARBA00022729"/>
    </source>
</evidence>
<keyword evidence="7" id="KW-0998">Cell outer membrane</keyword>
<dbReference type="InterPro" id="IPR039910">
    <property type="entry name" value="D15-like"/>
</dbReference>
<evidence type="ECO:0000256" key="1">
    <source>
        <dbReference type="ARBA" id="ARBA00004370"/>
    </source>
</evidence>
<keyword evidence="12" id="KW-1185">Reference proteome</keyword>
<dbReference type="RefSeq" id="WP_311662931.1">
    <property type="nucleotide sequence ID" value="NZ_JAVRHT010000014.1"/>
</dbReference>
<evidence type="ECO:0000256" key="8">
    <source>
        <dbReference type="NCBIfam" id="TIGR03303"/>
    </source>
</evidence>
<evidence type="ECO:0000256" key="2">
    <source>
        <dbReference type="ARBA" id="ARBA00022452"/>
    </source>
</evidence>
<dbReference type="InterPro" id="IPR023707">
    <property type="entry name" value="OM_assembly_BamA"/>
</dbReference>
<evidence type="ECO:0000256" key="5">
    <source>
        <dbReference type="ARBA" id="ARBA00022737"/>
    </source>
</evidence>
<comment type="caution">
    <text evidence="11">The sequence shown here is derived from an EMBL/GenBank/DDBJ whole genome shotgun (WGS) entry which is preliminary data.</text>
</comment>
<dbReference type="PROSITE" id="PS51779">
    <property type="entry name" value="POTRA"/>
    <property type="match status" value="2"/>
</dbReference>
<dbReference type="InterPro" id="IPR010827">
    <property type="entry name" value="BamA/TamA_POTRA"/>
</dbReference>
<reference evidence="11 12" key="1">
    <citation type="submission" date="2023-09" db="EMBL/GenBank/DDBJ databases">
        <authorList>
            <person name="Rey-Velasco X."/>
        </authorList>
    </citation>
    <scope>NUCLEOTIDE SEQUENCE [LARGE SCALE GENOMIC DNA]</scope>
    <source>
        <strain evidence="11 12">F394</strain>
    </source>
</reference>
<keyword evidence="3" id="KW-0812">Transmembrane</keyword>
<keyword evidence="5" id="KW-0677">Repeat</keyword>
<feature type="domain" description="POTRA" evidence="10">
    <location>
        <begin position="201"/>
        <end position="292"/>
    </location>
</feature>
<dbReference type="EMBL" id="JAVRHT010000014">
    <property type="protein sequence ID" value="MDT0631589.1"/>
    <property type="molecule type" value="Genomic_DNA"/>
</dbReference>
<comment type="subcellular location">
    <subcellularLocation>
        <location evidence="1">Membrane</location>
    </subcellularLocation>
</comment>
<keyword evidence="4 9" id="KW-0732">Signal</keyword>
<feature type="signal peptide" evidence="9">
    <location>
        <begin position="1"/>
        <end position="30"/>
    </location>
</feature>
<dbReference type="Proteomes" id="UP001267426">
    <property type="component" value="Unassembled WGS sequence"/>
</dbReference>
<evidence type="ECO:0000256" key="7">
    <source>
        <dbReference type="ARBA" id="ARBA00023237"/>
    </source>
</evidence>
<dbReference type="PIRSF" id="PIRSF006076">
    <property type="entry name" value="OM_assembly_OMP85"/>
    <property type="match status" value="1"/>
</dbReference>
<evidence type="ECO:0000313" key="11">
    <source>
        <dbReference type="EMBL" id="MDT0631589.1"/>
    </source>
</evidence>
<accession>A0ABU3BQM0</accession>
<keyword evidence="6" id="KW-0472">Membrane</keyword>
<evidence type="ECO:0000313" key="12">
    <source>
        <dbReference type="Proteomes" id="UP001267426"/>
    </source>
</evidence>
<dbReference type="PANTHER" id="PTHR12815">
    <property type="entry name" value="SORTING AND ASSEMBLY MACHINERY SAMM50 PROTEIN FAMILY MEMBER"/>
    <property type="match status" value="1"/>
</dbReference>
<dbReference type="Pfam" id="PF01103">
    <property type="entry name" value="Omp85"/>
    <property type="match status" value="1"/>
</dbReference>
<evidence type="ECO:0000256" key="9">
    <source>
        <dbReference type="SAM" id="SignalP"/>
    </source>
</evidence>
<gene>
    <name evidence="11" type="primary">bamA</name>
    <name evidence="11" type="ORF">RM540_07485</name>
</gene>
<dbReference type="PANTHER" id="PTHR12815:SF47">
    <property type="entry name" value="TRANSLOCATION AND ASSEMBLY MODULE SUBUNIT TAMA"/>
    <property type="match status" value="1"/>
</dbReference>
<dbReference type="Gene3D" id="3.10.20.310">
    <property type="entry name" value="membrane protein fhac"/>
    <property type="match status" value="5"/>
</dbReference>
<evidence type="ECO:0000259" key="10">
    <source>
        <dbReference type="PROSITE" id="PS51779"/>
    </source>
</evidence>
<proteinExistence type="predicted"/>
<keyword evidence="2" id="KW-1134">Transmembrane beta strand</keyword>
<dbReference type="NCBIfam" id="TIGR03303">
    <property type="entry name" value="OM_YaeT"/>
    <property type="match status" value="1"/>
</dbReference>
<name>A0ABU3BQM0_9BACT</name>
<feature type="chain" id="PRO_5046746407" description="Outer membrane protein assembly factor BamA" evidence="9">
    <location>
        <begin position="31"/>
        <end position="826"/>
    </location>
</feature>